<keyword evidence="5" id="KW-0378">Hydrolase</keyword>
<dbReference type="GO" id="GO:0003676">
    <property type="term" value="F:nucleic acid binding"/>
    <property type="evidence" value="ECO:0007669"/>
    <property type="project" value="InterPro"/>
</dbReference>
<dbReference type="InterPro" id="IPR041373">
    <property type="entry name" value="RT_RNaseH"/>
</dbReference>
<dbReference type="PANTHER" id="PTHR37984">
    <property type="entry name" value="PROTEIN CBG26694"/>
    <property type="match status" value="1"/>
</dbReference>
<dbReference type="GO" id="GO:0003964">
    <property type="term" value="F:RNA-directed DNA polymerase activity"/>
    <property type="evidence" value="ECO:0007669"/>
    <property type="project" value="UniProtKB-KW"/>
</dbReference>
<evidence type="ECO:0000256" key="1">
    <source>
        <dbReference type="ARBA" id="ARBA00022679"/>
    </source>
</evidence>
<evidence type="ECO:0000313" key="10">
    <source>
        <dbReference type="RefSeq" id="XP_026092346.1"/>
    </source>
</evidence>
<dbReference type="Gene3D" id="3.30.420.10">
    <property type="entry name" value="Ribonuclease H-like superfamily/Ribonuclease H"/>
    <property type="match status" value="1"/>
</dbReference>
<keyword evidence="2" id="KW-0548">Nucleotidyltransferase</keyword>
<dbReference type="InterPro" id="IPR043502">
    <property type="entry name" value="DNA/RNA_pol_sf"/>
</dbReference>
<evidence type="ECO:0000259" key="8">
    <source>
        <dbReference type="PROSITE" id="PS50994"/>
    </source>
</evidence>
<dbReference type="PANTHER" id="PTHR37984:SF15">
    <property type="entry name" value="INTEGRASE CATALYTIC DOMAIN-CONTAINING PROTEIN"/>
    <property type="match status" value="1"/>
</dbReference>
<dbReference type="Pfam" id="PF00665">
    <property type="entry name" value="rve"/>
    <property type="match status" value="1"/>
</dbReference>
<accession>A0A6P6M8Y3</accession>
<dbReference type="PROSITE" id="PS50994">
    <property type="entry name" value="INTEGRASE"/>
    <property type="match status" value="1"/>
</dbReference>
<evidence type="ECO:0000256" key="5">
    <source>
        <dbReference type="ARBA" id="ARBA00022801"/>
    </source>
</evidence>
<dbReference type="GeneID" id="113065302"/>
<keyword evidence="4" id="KW-0255">Endonuclease</keyword>
<dbReference type="FunFam" id="1.10.340.70:FF:000001">
    <property type="entry name" value="Retrovirus-related Pol polyprotein from transposon gypsy-like Protein"/>
    <property type="match status" value="1"/>
</dbReference>
<name>A0A6P6M8Y3_CARAU</name>
<keyword evidence="1" id="KW-0808">Transferase</keyword>
<evidence type="ECO:0000256" key="7">
    <source>
        <dbReference type="ARBA" id="ARBA00039658"/>
    </source>
</evidence>
<dbReference type="InterPro" id="IPR041588">
    <property type="entry name" value="Integrase_H2C2"/>
</dbReference>
<feature type="domain" description="Integrase catalytic" evidence="8">
    <location>
        <begin position="338"/>
        <end position="496"/>
    </location>
</feature>
<dbReference type="InterPro" id="IPR050951">
    <property type="entry name" value="Retrovirus_Pol_polyprotein"/>
</dbReference>
<keyword evidence="9" id="KW-1185">Reference proteome</keyword>
<dbReference type="Pfam" id="PF17921">
    <property type="entry name" value="Integrase_H2C2"/>
    <property type="match status" value="1"/>
</dbReference>
<dbReference type="AlphaFoldDB" id="A0A6P6M8Y3"/>
<dbReference type="InterPro" id="IPR001584">
    <property type="entry name" value="Integrase_cat-core"/>
</dbReference>
<dbReference type="Gene3D" id="1.10.340.70">
    <property type="match status" value="1"/>
</dbReference>
<keyword evidence="6" id="KW-0695">RNA-directed DNA polymerase</keyword>
<dbReference type="Pfam" id="PF17917">
    <property type="entry name" value="RT_RNaseH"/>
    <property type="match status" value="1"/>
</dbReference>
<keyword evidence="3" id="KW-0540">Nuclease</keyword>
<proteinExistence type="predicted"/>
<evidence type="ECO:0000256" key="3">
    <source>
        <dbReference type="ARBA" id="ARBA00022722"/>
    </source>
</evidence>
<dbReference type="OrthoDB" id="8948897at2759"/>
<sequence>MARPVCFALKWAVCDKFSHWLRGRPFTVWTDNNPLTYILTKPKLDACEHRWVAKLAPFQFDIKYIPGSRNIVADALSREPFVKQSTLHRLTRVPYNLLLQDASAVQGEQVQEVFRWSAHPFEPNTEPGIEAKCDMLAVHSQAPVSRPSGSWSVMEVSAVMEAKRSNLVTSHCDLLLPQLIHLVLPTDQPILKGLSREELADRQRTDNILARVICYVERGKKPSSRERKQEPVEVVRLLRSWNKFEMRAGILYRVSRDVVSKKKSFQYVVPKSLVVTVLKGVHDDAGHQGQQRTLYLVRQRFFWHKLEADVRDYVKCCKRCVYGKSPEPEARAPLENIMTSEPLELVCVDFWSAEDSRNKSVDVLVVTDHFTKMAHAFHCPNQSAKAVAKQLWSNFFCIYGFPKRIHSDQGANFESALISELLSVAGVEKSHTTPYHPMGNGGVERFNRTLGNMIRALPPAAKQRWPRLLKSLTFAYNCTIHETTGYAPFQLMFGRTPRLPVDVVFGSVLRDNDVVDYNEYVRELMEDLKQAVTIARRTAGKQLKRHAALYNRKLKGAPVDVGDRVLLANKGERGKRKLSDRWESSLYIVVDKNVETNTFKIENSSSGQVKIVHRNLIMPVNFLPFPDDVAERPVGGERCVGGDQTHTLEHLERTVDERTVAWVSELESSRDSKKGSEVSEIGNGAQEWLVCHNDSGDPVVLAELEDSVGFACSIDNESDLDMNSNLSAFDLSSDVDSQSNVTTVVSAQFDSKTDVGGLMTSVRSRAGRIIRPVVRLIETMQVQKVDNKVNAPVWI</sequence>
<organism evidence="9 10">
    <name type="scientific">Carassius auratus</name>
    <name type="common">Goldfish</name>
    <dbReference type="NCBI Taxonomy" id="7957"/>
    <lineage>
        <taxon>Eukaryota</taxon>
        <taxon>Metazoa</taxon>
        <taxon>Chordata</taxon>
        <taxon>Craniata</taxon>
        <taxon>Vertebrata</taxon>
        <taxon>Euteleostomi</taxon>
        <taxon>Actinopterygii</taxon>
        <taxon>Neopterygii</taxon>
        <taxon>Teleostei</taxon>
        <taxon>Ostariophysi</taxon>
        <taxon>Cypriniformes</taxon>
        <taxon>Cyprinidae</taxon>
        <taxon>Cyprininae</taxon>
        <taxon>Carassius</taxon>
    </lineage>
</organism>
<dbReference type="GO" id="GO:0015074">
    <property type="term" value="P:DNA integration"/>
    <property type="evidence" value="ECO:0007669"/>
    <property type="project" value="InterPro"/>
</dbReference>
<evidence type="ECO:0000256" key="4">
    <source>
        <dbReference type="ARBA" id="ARBA00022759"/>
    </source>
</evidence>
<dbReference type="FunFam" id="3.30.420.10:FF:000032">
    <property type="entry name" value="Retrovirus-related Pol polyprotein from transposon 297-like Protein"/>
    <property type="match status" value="1"/>
</dbReference>
<dbReference type="SUPFAM" id="SSF53098">
    <property type="entry name" value="Ribonuclease H-like"/>
    <property type="match status" value="1"/>
</dbReference>
<dbReference type="KEGG" id="caua:113065302"/>
<evidence type="ECO:0000256" key="2">
    <source>
        <dbReference type="ARBA" id="ARBA00022695"/>
    </source>
</evidence>
<dbReference type="InterPro" id="IPR012337">
    <property type="entry name" value="RNaseH-like_sf"/>
</dbReference>
<dbReference type="CDD" id="cd09274">
    <property type="entry name" value="RNase_HI_RT_Ty3"/>
    <property type="match status" value="1"/>
</dbReference>
<gene>
    <name evidence="10" type="primary">LOC113065302</name>
</gene>
<dbReference type="Proteomes" id="UP000515129">
    <property type="component" value="Chromosome 1"/>
</dbReference>
<dbReference type="GO" id="GO:0016787">
    <property type="term" value="F:hydrolase activity"/>
    <property type="evidence" value="ECO:0007669"/>
    <property type="project" value="UniProtKB-KW"/>
</dbReference>
<evidence type="ECO:0000313" key="9">
    <source>
        <dbReference type="Proteomes" id="UP000515129"/>
    </source>
</evidence>
<protein>
    <recommendedName>
        <fullName evidence="7">Gypsy retrotransposon integrase-like protein 1</fullName>
    </recommendedName>
</protein>
<dbReference type="InterPro" id="IPR036397">
    <property type="entry name" value="RNaseH_sf"/>
</dbReference>
<dbReference type="SUPFAM" id="SSF56672">
    <property type="entry name" value="DNA/RNA polymerases"/>
    <property type="match status" value="1"/>
</dbReference>
<reference evidence="10" key="1">
    <citation type="submission" date="2025-08" db="UniProtKB">
        <authorList>
            <consortium name="RefSeq"/>
        </authorList>
    </citation>
    <scope>IDENTIFICATION</scope>
    <source>
        <strain evidence="10">Wakin</strain>
        <tissue evidence="10">Muscle</tissue>
    </source>
</reference>
<dbReference type="RefSeq" id="XP_026092346.1">
    <property type="nucleotide sequence ID" value="XM_026236561.1"/>
</dbReference>
<evidence type="ECO:0000256" key="6">
    <source>
        <dbReference type="ARBA" id="ARBA00022918"/>
    </source>
</evidence>
<dbReference type="GO" id="GO:0004519">
    <property type="term" value="F:endonuclease activity"/>
    <property type="evidence" value="ECO:0007669"/>
    <property type="project" value="UniProtKB-KW"/>
</dbReference>